<feature type="region of interest" description="Disordered" evidence="1">
    <location>
        <begin position="1"/>
        <end position="21"/>
    </location>
</feature>
<dbReference type="InterPro" id="IPR036397">
    <property type="entry name" value="RNaseH_sf"/>
</dbReference>
<reference evidence="2 3" key="1">
    <citation type="journal article" date="2021" name="Elife">
        <title>Chloroplast acquisition without the gene transfer in kleptoplastic sea slugs, Plakobranchus ocellatus.</title>
        <authorList>
            <person name="Maeda T."/>
            <person name="Takahashi S."/>
            <person name="Yoshida T."/>
            <person name="Shimamura S."/>
            <person name="Takaki Y."/>
            <person name="Nagai Y."/>
            <person name="Toyoda A."/>
            <person name="Suzuki Y."/>
            <person name="Arimoto A."/>
            <person name="Ishii H."/>
            <person name="Satoh N."/>
            <person name="Nishiyama T."/>
            <person name="Hasebe M."/>
            <person name="Maruyama T."/>
            <person name="Minagawa J."/>
            <person name="Obokata J."/>
            <person name="Shigenobu S."/>
        </authorList>
    </citation>
    <scope>NUCLEOTIDE SEQUENCE [LARGE SCALE GENOMIC DNA]</scope>
</reference>
<evidence type="ECO:0000256" key="1">
    <source>
        <dbReference type="SAM" id="MobiDB-lite"/>
    </source>
</evidence>
<evidence type="ECO:0000313" key="3">
    <source>
        <dbReference type="Proteomes" id="UP000762676"/>
    </source>
</evidence>
<dbReference type="Gene3D" id="3.30.420.10">
    <property type="entry name" value="Ribonuclease H-like superfamily/Ribonuclease H"/>
    <property type="match status" value="1"/>
</dbReference>
<organism evidence="2 3">
    <name type="scientific">Elysia marginata</name>
    <dbReference type="NCBI Taxonomy" id="1093978"/>
    <lineage>
        <taxon>Eukaryota</taxon>
        <taxon>Metazoa</taxon>
        <taxon>Spiralia</taxon>
        <taxon>Lophotrochozoa</taxon>
        <taxon>Mollusca</taxon>
        <taxon>Gastropoda</taxon>
        <taxon>Heterobranchia</taxon>
        <taxon>Euthyneura</taxon>
        <taxon>Panpulmonata</taxon>
        <taxon>Sacoglossa</taxon>
        <taxon>Placobranchoidea</taxon>
        <taxon>Plakobranchidae</taxon>
        <taxon>Elysia</taxon>
    </lineage>
</organism>
<proteinExistence type="predicted"/>
<sequence>MNNRFLSASASWHQTRRRNNQHKRANTVRRCLYIGPIQTQRHRHQCTLWAQEHAALDRIQWRSVVFSDESGLCIDHADGRVRIWRSGKRYQADYAREPDR</sequence>
<accession>A0AAV4IVG0</accession>
<name>A0AAV4IVG0_9GAST</name>
<dbReference type="EMBL" id="BMAT01009762">
    <property type="protein sequence ID" value="GFS13252.1"/>
    <property type="molecule type" value="Genomic_DNA"/>
</dbReference>
<dbReference type="Proteomes" id="UP000762676">
    <property type="component" value="Unassembled WGS sequence"/>
</dbReference>
<feature type="compositionally biased region" description="Polar residues" evidence="1">
    <location>
        <begin position="1"/>
        <end position="13"/>
    </location>
</feature>
<dbReference type="GO" id="GO:0003676">
    <property type="term" value="F:nucleic acid binding"/>
    <property type="evidence" value="ECO:0007669"/>
    <property type="project" value="InterPro"/>
</dbReference>
<protein>
    <submittedName>
        <fullName evidence="2">Transposable element Tc1 transposase</fullName>
    </submittedName>
</protein>
<keyword evidence="3" id="KW-1185">Reference proteome</keyword>
<gene>
    <name evidence="2" type="ORF">ElyMa_004879500</name>
</gene>
<comment type="caution">
    <text evidence="2">The sequence shown here is derived from an EMBL/GenBank/DDBJ whole genome shotgun (WGS) entry which is preliminary data.</text>
</comment>
<evidence type="ECO:0000313" key="2">
    <source>
        <dbReference type="EMBL" id="GFS13252.1"/>
    </source>
</evidence>
<dbReference type="AlphaFoldDB" id="A0AAV4IVG0"/>